<keyword evidence="6 10" id="KW-0812">Transmembrane</keyword>
<feature type="transmembrane region" description="Helical" evidence="10">
    <location>
        <begin position="154"/>
        <end position="177"/>
    </location>
</feature>
<keyword evidence="3" id="KW-0813">Transport</keyword>
<dbReference type="Gene3D" id="1.20.1280.290">
    <property type="match status" value="1"/>
</dbReference>
<comment type="similarity">
    <text evidence="2">Belongs to the SWEET sugar transporter family.</text>
</comment>
<evidence type="ECO:0000256" key="7">
    <source>
        <dbReference type="ARBA" id="ARBA00022737"/>
    </source>
</evidence>
<comment type="subcellular location">
    <subcellularLocation>
        <location evidence="1">Cell membrane</location>
        <topology evidence="1">Multi-pass membrane protein</topology>
    </subcellularLocation>
</comment>
<proteinExistence type="inferred from homology"/>
<dbReference type="AlphaFoldDB" id="A0A8J5LB03"/>
<keyword evidence="8 10" id="KW-1133">Transmembrane helix</keyword>
<evidence type="ECO:0000256" key="5">
    <source>
        <dbReference type="ARBA" id="ARBA00022597"/>
    </source>
</evidence>
<evidence type="ECO:0000256" key="10">
    <source>
        <dbReference type="SAM" id="Phobius"/>
    </source>
</evidence>
<dbReference type="InterPro" id="IPR004316">
    <property type="entry name" value="SWEET_rpt"/>
</dbReference>
<dbReference type="InterPro" id="IPR047664">
    <property type="entry name" value="SWEET"/>
</dbReference>
<keyword evidence="5" id="KW-0762">Sugar transport</keyword>
<protein>
    <recommendedName>
        <fullName evidence="13">Bidirectional sugar transporter SWEET</fullName>
    </recommendedName>
</protein>
<evidence type="ECO:0008006" key="13">
    <source>
        <dbReference type="Google" id="ProtNLM"/>
    </source>
</evidence>
<sequence length="193" mass="21661">MRRVPPSPEVDFCSRRRCRVSLQIIIAEDFEFLTATGGHYISLKQLLFLLPSAASAHMHLESPARFLLNEAIFEGYRNMKILGDSFNRRLKKDVCTALGCVWCSFVGCLSVASFISMFTSPLLIVNLVIKTKIVEFMPFYLSLSFVYGTVLHHVFIYIQNGIGTVLGIAQLLLYAYYSRKSGAESGLPLLASY</sequence>
<reference evidence="11 12" key="1">
    <citation type="submission" date="2020-08" db="EMBL/GenBank/DDBJ databases">
        <title>Plant Genome Project.</title>
        <authorList>
            <person name="Zhang R.-G."/>
        </authorList>
    </citation>
    <scope>NUCLEOTIDE SEQUENCE [LARGE SCALE GENOMIC DNA]</scope>
    <source>
        <tissue evidence="11">Rhizome</tissue>
    </source>
</reference>
<evidence type="ECO:0000256" key="6">
    <source>
        <dbReference type="ARBA" id="ARBA00022692"/>
    </source>
</evidence>
<dbReference type="PANTHER" id="PTHR10791">
    <property type="entry name" value="RAG1-ACTIVATING PROTEIN 1"/>
    <property type="match status" value="1"/>
</dbReference>
<evidence type="ECO:0000256" key="2">
    <source>
        <dbReference type="ARBA" id="ARBA00007809"/>
    </source>
</evidence>
<keyword evidence="9 10" id="KW-0472">Membrane</keyword>
<dbReference type="PANTHER" id="PTHR10791:SF57">
    <property type="entry name" value="BIDIRECTIONAL SUGAR TRANSPORTER SWEET2A"/>
    <property type="match status" value="1"/>
</dbReference>
<dbReference type="GO" id="GO:0051119">
    <property type="term" value="F:sugar transmembrane transporter activity"/>
    <property type="evidence" value="ECO:0007669"/>
    <property type="project" value="InterPro"/>
</dbReference>
<evidence type="ECO:0000256" key="9">
    <source>
        <dbReference type="ARBA" id="ARBA00023136"/>
    </source>
</evidence>
<evidence type="ECO:0000256" key="8">
    <source>
        <dbReference type="ARBA" id="ARBA00022989"/>
    </source>
</evidence>
<dbReference type="GO" id="GO:0005886">
    <property type="term" value="C:plasma membrane"/>
    <property type="evidence" value="ECO:0007669"/>
    <property type="project" value="UniProtKB-SubCell"/>
</dbReference>
<dbReference type="Pfam" id="PF03083">
    <property type="entry name" value="MtN3_slv"/>
    <property type="match status" value="1"/>
</dbReference>
<gene>
    <name evidence="11" type="ORF">ZIOFF_029582</name>
</gene>
<evidence type="ECO:0000313" key="11">
    <source>
        <dbReference type="EMBL" id="KAG6511514.1"/>
    </source>
</evidence>
<keyword evidence="4" id="KW-1003">Cell membrane</keyword>
<keyword evidence="7" id="KW-0677">Repeat</keyword>
<evidence type="ECO:0000313" key="12">
    <source>
        <dbReference type="Proteomes" id="UP000734854"/>
    </source>
</evidence>
<comment type="caution">
    <text evidence="11">The sequence shown here is derived from an EMBL/GenBank/DDBJ whole genome shotgun (WGS) entry which is preliminary data.</text>
</comment>
<dbReference type="Proteomes" id="UP000734854">
    <property type="component" value="Unassembled WGS sequence"/>
</dbReference>
<evidence type="ECO:0000256" key="3">
    <source>
        <dbReference type="ARBA" id="ARBA00022448"/>
    </source>
</evidence>
<evidence type="ECO:0000256" key="4">
    <source>
        <dbReference type="ARBA" id="ARBA00022475"/>
    </source>
</evidence>
<organism evidence="11 12">
    <name type="scientific">Zingiber officinale</name>
    <name type="common">Ginger</name>
    <name type="synonym">Amomum zingiber</name>
    <dbReference type="NCBI Taxonomy" id="94328"/>
    <lineage>
        <taxon>Eukaryota</taxon>
        <taxon>Viridiplantae</taxon>
        <taxon>Streptophyta</taxon>
        <taxon>Embryophyta</taxon>
        <taxon>Tracheophyta</taxon>
        <taxon>Spermatophyta</taxon>
        <taxon>Magnoliopsida</taxon>
        <taxon>Liliopsida</taxon>
        <taxon>Zingiberales</taxon>
        <taxon>Zingiberaceae</taxon>
        <taxon>Zingiber</taxon>
    </lineage>
</organism>
<dbReference type="EMBL" id="JACMSC010000008">
    <property type="protein sequence ID" value="KAG6511514.1"/>
    <property type="molecule type" value="Genomic_DNA"/>
</dbReference>
<feature type="transmembrane region" description="Helical" evidence="10">
    <location>
        <begin position="94"/>
        <end position="118"/>
    </location>
</feature>
<accession>A0A8J5LB03</accession>
<keyword evidence="12" id="KW-1185">Reference proteome</keyword>
<evidence type="ECO:0000256" key="1">
    <source>
        <dbReference type="ARBA" id="ARBA00004651"/>
    </source>
</evidence>
<name>A0A8J5LB03_ZINOF</name>